<dbReference type="PROSITE" id="PS00991">
    <property type="entry name" value="CLAT_ADAPTOR_M_2"/>
    <property type="match status" value="1"/>
</dbReference>
<evidence type="ECO:0000313" key="9">
    <source>
        <dbReference type="Proteomes" id="UP000283383"/>
    </source>
</evidence>
<evidence type="ECO:0000313" key="8">
    <source>
        <dbReference type="EMBL" id="RKF83557.1"/>
    </source>
</evidence>
<dbReference type="InterPro" id="IPR036168">
    <property type="entry name" value="AP2_Mu_C_sf"/>
</dbReference>
<dbReference type="SUPFAM" id="SSF49447">
    <property type="entry name" value="Second domain of Mu2 adaptin subunit (ap50) of ap2 adaptor"/>
    <property type="match status" value="1"/>
</dbReference>
<evidence type="ECO:0000256" key="2">
    <source>
        <dbReference type="ARBA" id="ARBA00022448"/>
    </source>
</evidence>
<dbReference type="EMBL" id="MCBQ01001205">
    <property type="protein sequence ID" value="RKF83557.1"/>
    <property type="molecule type" value="Genomic_DNA"/>
</dbReference>
<dbReference type="SUPFAM" id="SSF64356">
    <property type="entry name" value="SNARE-like"/>
    <property type="match status" value="1"/>
</dbReference>
<dbReference type="GO" id="GO:0030131">
    <property type="term" value="C:clathrin adaptor complex"/>
    <property type="evidence" value="ECO:0007669"/>
    <property type="project" value="UniProtKB-UniRule"/>
</dbReference>
<organism evidence="8 9">
    <name type="scientific">Golovinomyces cichoracearum</name>
    <dbReference type="NCBI Taxonomy" id="62708"/>
    <lineage>
        <taxon>Eukaryota</taxon>
        <taxon>Fungi</taxon>
        <taxon>Dikarya</taxon>
        <taxon>Ascomycota</taxon>
        <taxon>Pezizomycotina</taxon>
        <taxon>Leotiomycetes</taxon>
        <taxon>Erysiphales</taxon>
        <taxon>Erysiphaceae</taxon>
        <taxon>Golovinomyces</taxon>
    </lineage>
</organism>
<comment type="caution">
    <text evidence="8">The sequence shown here is derived from an EMBL/GenBank/DDBJ whole genome shotgun (WGS) entry which is preliminary data.</text>
</comment>
<dbReference type="STRING" id="62708.A0A420J9U6"/>
<keyword evidence="3 5" id="KW-0653">Protein transport</keyword>
<dbReference type="InterPro" id="IPR018240">
    <property type="entry name" value="Clathrin_mu_CS"/>
</dbReference>
<dbReference type="GO" id="GO:0006886">
    <property type="term" value="P:intracellular protein transport"/>
    <property type="evidence" value="ECO:0007669"/>
    <property type="project" value="UniProtKB-UniRule"/>
</dbReference>
<proteinExistence type="inferred from homology"/>
<dbReference type="InterPro" id="IPR011012">
    <property type="entry name" value="Longin-like_dom_sf"/>
</dbReference>
<accession>A0A420J9U6</accession>
<dbReference type="PANTHER" id="PTHR10529">
    <property type="entry name" value="AP COMPLEX SUBUNIT MU"/>
    <property type="match status" value="1"/>
</dbReference>
<dbReference type="Gene3D" id="3.30.450.60">
    <property type="match status" value="1"/>
</dbReference>
<keyword evidence="9" id="KW-1185">Reference proteome</keyword>
<gene>
    <name evidence="8" type="ORF">GcM3_012009</name>
</gene>
<comment type="subcellular location">
    <subcellularLocation>
        <location evidence="1">Endomembrane system</location>
    </subcellularLocation>
</comment>
<evidence type="ECO:0000259" key="7">
    <source>
        <dbReference type="PROSITE" id="PS51072"/>
    </source>
</evidence>
<reference evidence="8 9" key="1">
    <citation type="journal article" date="2018" name="BMC Genomics">
        <title>Comparative genome analyses reveal sequence features reflecting distinct modes of host-adaptation between dicot and monocot powdery mildew.</title>
        <authorList>
            <person name="Wu Y."/>
            <person name="Ma X."/>
            <person name="Pan Z."/>
            <person name="Kale S.D."/>
            <person name="Song Y."/>
            <person name="King H."/>
            <person name="Zhang Q."/>
            <person name="Presley C."/>
            <person name="Deng X."/>
            <person name="Wei C.I."/>
            <person name="Xiao S."/>
        </authorList>
    </citation>
    <scope>NUCLEOTIDE SEQUENCE [LARGE SCALE GENOMIC DNA]</scope>
    <source>
        <strain evidence="8">UMSG3</strain>
    </source>
</reference>
<evidence type="ECO:0000256" key="5">
    <source>
        <dbReference type="PIRNR" id="PIRNR005992"/>
    </source>
</evidence>
<evidence type="ECO:0000256" key="3">
    <source>
        <dbReference type="ARBA" id="ARBA00022927"/>
    </source>
</evidence>
<dbReference type="Pfam" id="PF00928">
    <property type="entry name" value="Adap_comp_sub"/>
    <property type="match status" value="1"/>
</dbReference>
<dbReference type="PIRSF" id="PIRSF005992">
    <property type="entry name" value="Clathrin_mu"/>
    <property type="match status" value="1"/>
</dbReference>
<dbReference type="GO" id="GO:0016192">
    <property type="term" value="P:vesicle-mediated transport"/>
    <property type="evidence" value="ECO:0007669"/>
    <property type="project" value="InterPro"/>
</dbReference>
<protein>
    <submittedName>
        <fullName evidence="8">AP-3 complex subunit mu-1</fullName>
    </submittedName>
</protein>
<dbReference type="Gene3D" id="2.60.40.1170">
    <property type="entry name" value="Mu homology domain, subdomain B"/>
    <property type="match status" value="2"/>
</dbReference>
<dbReference type="PROSITE" id="PS51072">
    <property type="entry name" value="MHD"/>
    <property type="match status" value="1"/>
</dbReference>
<name>A0A420J9U6_9PEZI</name>
<evidence type="ECO:0000256" key="4">
    <source>
        <dbReference type="ARBA" id="ARBA00023136"/>
    </source>
</evidence>
<feature type="domain" description="MHD" evidence="7">
    <location>
        <begin position="216"/>
        <end position="567"/>
    </location>
</feature>
<dbReference type="InterPro" id="IPR001392">
    <property type="entry name" value="Clathrin_mu"/>
</dbReference>
<feature type="region of interest" description="Disordered" evidence="6">
    <location>
        <begin position="359"/>
        <end position="390"/>
    </location>
</feature>
<sequence length="568" mass="61945">MMSSVIEALHIIDGKLVIYLHIYSKIYTLQLADGIHSRPILTHEFASRPLSANQLLPLYTAYAEPRPNLIYLPNTNPPTLIFSLIHSNLTFLITTSGEIEPLLVIEFLHRVVDVLEEFIGSPLLAPKIENNYHVVAQLLNEMCDSGCISTTEPNALRDLVEVEGWIGKLLGNISIPGKPGFPTSSNTNTAGSLSLHPSPLSSSALPWRRANVRHTSNEVYVDIIETLSVTIAPSGRPIAAFVNGSIFVTSKISGVPDLQLILSVPSGKQSINSLIESPIFHPCVRLSEWKENPGEISFIPPDGKFVLAGYGVDLLPIQNLKIDKSNPGLKLPLHVEVKTGIGPTCSEFEVRLIINKVSSKGNSSTPASSSRGTLAGGRIPSGIGKNSATSSESSLQDLVVTIPLPKDLQNLSEIRASRGETTYSPGARSLQWEIPSKELSTGSAMLRCIVATQFSDDDNDFKNSNIEIENIYSYQEDAYRTSNVDTNSSETETVEKQQSDILRLSRNKVLMPTSAVVSFSVKGWLASGIKVEKINIDTKKSRGLSNSVRPYKGVKYLTICRDGIDIRC</sequence>
<keyword evidence="2 5" id="KW-0813">Transport</keyword>
<dbReference type="Proteomes" id="UP000283383">
    <property type="component" value="Unassembled WGS sequence"/>
</dbReference>
<evidence type="ECO:0000256" key="1">
    <source>
        <dbReference type="ARBA" id="ARBA00004308"/>
    </source>
</evidence>
<keyword evidence="4" id="KW-0472">Membrane</keyword>
<dbReference type="CDD" id="cd14837">
    <property type="entry name" value="AP3_Mu_N"/>
    <property type="match status" value="1"/>
</dbReference>
<dbReference type="GO" id="GO:0012505">
    <property type="term" value="C:endomembrane system"/>
    <property type="evidence" value="ECO:0007669"/>
    <property type="project" value="UniProtKB-SubCell"/>
</dbReference>
<dbReference type="InterPro" id="IPR050431">
    <property type="entry name" value="Adaptor_comp_med_subunit"/>
</dbReference>
<dbReference type="InterPro" id="IPR028565">
    <property type="entry name" value="MHD"/>
</dbReference>
<comment type="similarity">
    <text evidence="5">Belongs to the adaptor complexes medium subunit family.</text>
</comment>
<feature type="compositionally biased region" description="Polar residues" evidence="6">
    <location>
        <begin position="359"/>
        <end position="372"/>
    </location>
</feature>
<dbReference type="AlphaFoldDB" id="A0A420J9U6"/>
<evidence type="ECO:0000256" key="6">
    <source>
        <dbReference type="SAM" id="MobiDB-lite"/>
    </source>
</evidence>